<dbReference type="GO" id="GO:0008360">
    <property type="term" value="P:regulation of cell shape"/>
    <property type="evidence" value="ECO:0007669"/>
    <property type="project" value="UniProtKB-KW"/>
</dbReference>
<dbReference type="GO" id="GO:0006508">
    <property type="term" value="P:proteolysis"/>
    <property type="evidence" value="ECO:0007669"/>
    <property type="project" value="InterPro"/>
</dbReference>
<dbReference type="Proteomes" id="UP000502179">
    <property type="component" value="Chromosome"/>
</dbReference>
<dbReference type="Gene3D" id="3.40.710.10">
    <property type="entry name" value="DD-peptidase/beta-lactamase superfamily"/>
    <property type="match status" value="1"/>
</dbReference>
<evidence type="ECO:0000313" key="9">
    <source>
        <dbReference type="Proteomes" id="UP000502179"/>
    </source>
</evidence>
<protein>
    <submittedName>
        <fullName evidence="8">D-alanyl-D-alanine carboxypeptidase</fullName>
    </submittedName>
</protein>
<dbReference type="RefSeq" id="WP_166032291.1">
    <property type="nucleotide sequence ID" value="NZ_CP048877.1"/>
</dbReference>
<evidence type="ECO:0000256" key="1">
    <source>
        <dbReference type="ARBA" id="ARBA00007164"/>
    </source>
</evidence>
<dbReference type="Pfam" id="PF00768">
    <property type="entry name" value="Peptidase_S11"/>
    <property type="match status" value="1"/>
</dbReference>
<dbReference type="SUPFAM" id="SSF56601">
    <property type="entry name" value="beta-lactamase/transpeptidase-like"/>
    <property type="match status" value="1"/>
</dbReference>
<dbReference type="PANTHER" id="PTHR21581:SF33">
    <property type="entry name" value="D-ALANYL-D-ALANINE CARBOXYPEPTIDASE DACB"/>
    <property type="match status" value="1"/>
</dbReference>
<keyword evidence="3" id="KW-0378">Hydrolase</keyword>
<evidence type="ECO:0000256" key="5">
    <source>
        <dbReference type="ARBA" id="ARBA00022984"/>
    </source>
</evidence>
<dbReference type="GO" id="GO:0071555">
    <property type="term" value="P:cell wall organization"/>
    <property type="evidence" value="ECO:0007669"/>
    <property type="project" value="UniProtKB-KW"/>
</dbReference>
<dbReference type="KEGG" id="tav:G4V39_07245"/>
<keyword evidence="4" id="KW-0133">Cell shape</keyword>
<dbReference type="InterPro" id="IPR012338">
    <property type="entry name" value="Beta-lactam/transpept-like"/>
</dbReference>
<sequence>MILKKVDLSLRLSLWLKLILLLFVWSTLVPLSAQAEAKQGYSQPKKTKKYKKKRHRRHVRRWRPYVTARSAIVMDADTGQIYYQKAPRRPGQPASTIKVLTALLALEYLDEEAYVYVSRNAARMPKSKVYLRPRHFYRARDLIYACLLKSANDASVALAEAVAGSEKAFAQMMTAYARAIGAKDTICKTATGLTAPGQQTTAYDLAIIFRQAMENPRLASMLSRRRATLRGVRKVHLIHSHNQALWLFRGCLGGKTGYTAVAGRTYVGMFKRHGRRVIIAFLGSRSLWRDLGRLLRKVPPKTYVARKNRRSAKGSAKGG</sequence>
<comment type="similarity">
    <text evidence="1 7">Belongs to the peptidase S11 family.</text>
</comment>
<accession>A0A6G7PWL1</accession>
<evidence type="ECO:0000256" key="4">
    <source>
        <dbReference type="ARBA" id="ARBA00022960"/>
    </source>
</evidence>
<keyword evidence="5" id="KW-0573">Peptidoglycan synthesis</keyword>
<dbReference type="PRINTS" id="PR00725">
    <property type="entry name" value="DADACBPTASE1"/>
</dbReference>
<dbReference type="EMBL" id="CP048877">
    <property type="protein sequence ID" value="QIJ72074.1"/>
    <property type="molecule type" value="Genomic_DNA"/>
</dbReference>
<gene>
    <name evidence="8" type="ORF">G4V39_07245</name>
</gene>
<evidence type="ECO:0000256" key="3">
    <source>
        <dbReference type="ARBA" id="ARBA00022801"/>
    </source>
</evidence>
<evidence type="ECO:0000256" key="2">
    <source>
        <dbReference type="ARBA" id="ARBA00022729"/>
    </source>
</evidence>
<keyword evidence="8" id="KW-0645">Protease</keyword>
<dbReference type="InterPro" id="IPR001967">
    <property type="entry name" value="Peptidase_S11_N"/>
</dbReference>
<dbReference type="InterPro" id="IPR018044">
    <property type="entry name" value="Peptidase_S11"/>
</dbReference>
<reference evidence="8 9" key="1">
    <citation type="submission" date="2020-02" db="EMBL/GenBank/DDBJ databases">
        <title>Genome analysis of Thermosulfuriphilus ammonigenes ST65T, an anaerobic thermophilic chemolithoautotrophic bacterium isolated from a deep-sea hydrothermal vent.</title>
        <authorList>
            <person name="Slobodkina G."/>
            <person name="Allioux M."/>
            <person name="Merkel A."/>
            <person name="Alain K."/>
            <person name="Jebbar M."/>
            <person name="Slobodkin A."/>
        </authorList>
    </citation>
    <scope>NUCLEOTIDE SEQUENCE [LARGE SCALE GENOMIC DNA]</scope>
    <source>
        <strain evidence="8 9">ST65</strain>
    </source>
</reference>
<evidence type="ECO:0000256" key="6">
    <source>
        <dbReference type="ARBA" id="ARBA00023316"/>
    </source>
</evidence>
<dbReference type="AlphaFoldDB" id="A0A6G7PWL1"/>
<evidence type="ECO:0000313" key="8">
    <source>
        <dbReference type="EMBL" id="QIJ72074.1"/>
    </source>
</evidence>
<dbReference type="GO" id="GO:0009002">
    <property type="term" value="F:serine-type D-Ala-D-Ala carboxypeptidase activity"/>
    <property type="evidence" value="ECO:0007669"/>
    <property type="project" value="InterPro"/>
</dbReference>
<evidence type="ECO:0000256" key="7">
    <source>
        <dbReference type="RuleBase" id="RU004016"/>
    </source>
</evidence>
<name>A0A6G7PWL1_9BACT</name>
<organism evidence="8 9">
    <name type="scientific">Thermosulfuriphilus ammonigenes</name>
    <dbReference type="NCBI Taxonomy" id="1936021"/>
    <lineage>
        <taxon>Bacteria</taxon>
        <taxon>Pseudomonadati</taxon>
        <taxon>Thermodesulfobacteriota</taxon>
        <taxon>Thermodesulfobacteria</taxon>
        <taxon>Thermodesulfobacteriales</taxon>
        <taxon>Thermodesulfobacteriaceae</taxon>
        <taxon>Thermosulfuriphilus</taxon>
    </lineage>
</organism>
<keyword evidence="2" id="KW-0732">Signal</keyword>
<dbReference type="PANTHER" id="PTHR21581">
    <property type="entry name" value="D-ALANYL-D-ALANINE CARBOXYPEPTIDASE"/>
    <property type="match status" value="1"/>
</dbReference>
<keyword evidence="9" id="KW-1185">Reference proteome</keyword>
<proteinExistence type="inferred from homology"/>
<keyword evidence="6" id="KW-0961">Cell wall biogenesis/degradation</keyword>
<keyword evidence="8" id="KW-0121">Carboxypeptidase</keyword>
<dbReference type="GO" id="GO:0009252">
    <property type="term" value="P:peptidoglycan biosynthetic process"/>
    <property type="evidence" value="ECO:0007669"/>
    <property type="project" value="UniProtKB-KW"/>
</dbReference>